<proteinExistence type="predicted"/>
<dbReference type="InterPro" id="IPR046863">
    <property type="entry name" value="MbnP-like_dom"/>
</dbReference>
<gene>
    <name evidence="4" type="ORF">D0962_16365</name>
</gene>
<dbReference type="AlphaFoldDB" id="A0A6M0S7B0"/>
<evidence type="ECO:0000313" key="4">
    <source>
        <dbReference type="EMBL" id="NEZ64345.1"/>
    </source>
</evidence>
<dbReference type="NCBIfam" id="TIGR04052">
    <property type="entry name" value="MbnP_like_WxW"/>
    <property type="match status" value="1"/>
</dbReference>
<feature type="region of interest" description="Disordered" evidence="1">
    <location>
        <begin position="186"/>
        <end position="214"/>
    </location>
</feature>
<evidence type="ECO:0000313" key="5">
    <source>
        <dbReference type="Proteomes" id="UP000473574"/>
    </source>
</evidence>
<protein>
    <submittedName>
        <fullName evidence="4">Metallo-mystery pair system four-Cys motif protein</fullName>
    </submittedName>
</protein>
<dbReference type="EMBL" id="QZCE01000002">
    <property type="protein sequence ID" value="NEZ64345.1"/>
    <property type="molecule type" value="Genomic_DNA"/>
</dbReference>
<comment type="caution">
    <text evidence="4">The sequence shown here is derived from an EMBL/GenBank/DDBJ whole genome shotgun (WGS) entry which is preliminary data.</text>
</comment>
<feature type="chain" id="PRO_5027051944" evidence="2">
    <location>
        <begin position="29"/>
        <end position="318"/>
    </location>
</feature>
<organism evidence="4 5">
    <name type="scientific">Adonisia turfae CCMR0082</name>
    <dbReference type="NCBI Taxonomy" id="2304604"/>
    <lineage>
        <taxon>Bacteria</taxon>
        <taxon>Bacillati</taxon>
        <taxon>Cyanobacteriota</taxon>
        <taxon>Adonisia</taxon>
        <taxon>Adonisia turfae</taxon>
    </lineage>
</organism>
<dbReference type="InterPro" id="IPR023977">
    <property type="entry name" value="MbnP-like"/>
</dbReference>
<name>A0A6M0S7B0_9CYAN</name>
<dbReference type="Pfam" id="PF20243">
    <property type="entry name" value="MbnP"/>
    <property type="match status" value="1"/>
</dbReference>
<evidence type="ECO:0000256" key="2">
    <source>
        <dbReference type="SAM" id="SignalP"/>
    </source>
</evidence>
<evidence type="ECO:0000259" key="3">
    <source>
        <dbReference type="Pfam" id="PF20243"/>
    </source>
</evidence>
<dbReference type="RefSeq" id="WP_163664548.1">
    <property type="nucleotide sequence ID" value="NZ_QZCE01000002.1"/>
</dbReference>
<reference evidence="4 5" key="1">
    <citation type="journal article" date="2020" name="Microb. Ecol.">
        <title>Ecogenomics of the Marine Benthic Filamentous Cyanobacterium Adonisia.</title>
        <authorList>
            <person name="Walter J.M."/>
            <person name="Coutinho F.H."/>
            <person name="Leomil L."/>
            <person name="Hargreaves P.I."/>
            <person name="Campeao M.E."/>
            <person name="Vieira V.V."/>
            <person name="Silva B.S."/>
            <person name="Fistarol G.O."/>
            <person name="Salomon P.S."/>
            <person name="Sawabe T."/>
            <person name="Mino S."/>
            <person name="Hosokawa M."/>
            <person name="Miyashita H."/>
            <person name="Maruyama F."/>
            <person name="van Verk M.C."/>
            <person name="Dutilh B.E."/>
            <person name="Thompson C.C."/>
            <person name="Thompson F.L."/>
        </authorList>
    </citation>
    <scope>NUCLEOTIDE SEQUENCE [LARGE SCALE GENOMIC DNA]</scope>
    <source>
        <strain evidence="4 5">CCMR0082</strain>
    </source>
</reference>
<sequence>MKPVSSAVLSLLAVILCIGGSLLSQSQAAETQSVILNFEGIVGDQPFSCTESYRLGTAETRAMPTDFRLYVSDVALIDAEGNAVPLTLEQDGKWQYDTIALLDFEDRTGTCANGTPETRTQVVGTISAGDYQGVQFTVGVPFDLNHDDATLAPSPLNLTSLWWNWRGGYKFLRVDLQTHTMNAELPIQPKGEGHSGPGSGPGSPTHTGDPGHGVGVTGFAIHLGSTGCQVEGDNLQPTRCLNPNRADIVLSEIDPAVDTIAVDLAALVQSNDLSTNMPNTPPGCMSAPEDGDCMGIMHNLGLAFDGEPSSGQTVFRVD</sequence>
<evidence type="ECO:0000256" key="1">
    <source>
        <dbReference type="SAM" id="MobiDB-lite"/>
    </source>
</evidence>
<accession>A0A6M0S7B0</accession>
<feature type="domain" description="Copper-binding protein MbnP-like" evidence="3">
    <location>
        <begin position="31"/>
        <end position="286"/>
    </location>
</feature>
<dbReference type="Proteomes" id="UP000473574">
    <property type="component" value="Unassembled WGS sequence"/>
</dbReference>
<feature type="signal peptide" evidence="2">
    <location>
        <begin position="1"/>
        <end position="28"/>
    </location>
</feature>
<keyword evidence="2" id="KW-0732">Signal</keyword>